<evidence type="ECO:0000256" key="3">
    <source>
        <dbReference type="ARBA" id="ARBA00022490"/>
    </source>
</evidence>
<dbReference type="SMART" id="SM00849">
    <property type="entry name" value="Lactamase_B"/>
    <property type="match status" value="1"/>
</dbReference>
<keyword evidence="6" id="KW-0479">Metal-binding</keyword>
<keyword evidence="7 12" id="KW-0255">Endonuclease</keyword>
<keyword evidence="9" id="KW-0862">Zinc</keyword>
<dbReference type="Gene3D" id="3.60.15.10">
    <property type="entry name" value="Ribonuclease Z/Hydroxyacylglutathione hydrolase-like"/>
    <property type="match status" value="1"/>
</dbReference>
<name>A0A0A0DEG7_9STRE</name>
<dbReference type="PANTHER" id="PTHR43694:SF4">
    <property type="entry name" value="RIBONUCLEASE J 2"/>
    <property type="match status" value="1"/>
</dbReference>
<keyword evidence="8 12" id="KW-0378">Hydrolase</keyword>
<feature type="domain" description="Metallo-beta-lactamase" evidence="13">
    <location>
        <begin position="18"/>
        <end position="214"/>
    </location>
</feature>
<comment type="cofactor">
    <cofactor evidence="1">
        <name>Zn(2+)</name>
        <dbReference type="ChEBI" id="CHEBI:29105"/>
    </cofactor>
</comment>
<dbReference type="Pfam" id="PF22505">
    <property type="entry name" value="RNase_J_b_CASP"/>
    <property type="match status" value="1"/>
</dbReference>
<evidence type="ECO:0000256" key="10">
    <source>
        <dbReference type="ARBA" id="ARBA00022839"/>
    </source>
</evidence>
<dbReference type="EMBL" id="JPEN01000066">
    <property type="protein sequence ID" value="KGM37126.1"/>
    <property type="molecule type" value="Genomic_DNA"/>
</dbReference>
<proteinExistence type="inferred from homology"/>
<dbReference type="InterPro" id="IPR004613">
    <property type="entry name" value="RNase_J"/>
</dbReference>
<reference evidence="14 15" key="1">
    <citation type="submission" date="2014-06" db="EMBL/GenBank/DDBJ databases">
        <authorList>
            <person name="Teng J.L."/>
            <person name="Huang Y."/>
            <person name="Tse H."/>
            <person name="Lau S.K."/>
            <person name="Woo P.C."/>
        </authorList>
    </citation>
    <scope>NUCLEOTIDE SEQUENCE [LARGE SCALE GENOMIC DNA]</scope>
    <source>
        <strain evidence="14 15">HKU4</strain>
    </source>
</reference>
<dbReference type="InterPro" id="IPR042173">
    <property type="entry name" value="RNase_J_2"/>
</dbReference>
<dbReference type="Pfam" id="PF00753">
    <property type="entry name" value="Lactamase_B"/>
    <property type="match status" value="1"/>
</dbReference>
<dbReference type="Proteomes" id="UP000030019">
    <property type="component" value="Unassembled WGS sequence"/>
</dbReference>
<dbReference type="GO" id="GO:0004521">
    <property type="term" value="F:RNA endonuclease activity"/>
    <property type="evidence" value="ECO:0007669"/>
    <property type="project" value="UniProtKB-UniRule"/>
</dbReference>
<dbReference type="InterPro" id="IPR030854">
    <property type="entry name" value="RNase_J_bac"/>
</dbReference>
<evidence type="ECO:0000259" key="13">
    <source>
        <dbReference type="SMART" id="SM00849"/>
    </source>
</evidence>
<dbReference type="SUPFAM" id="SSF56281">
    <property type="entry name" value="Metallo-hydrolase/oxidoreductase"/>
    <property type="match status" value="1"/>
</dbReference>
<evidence type="ECO:0000256" key="2">
    <source>
        <dbReference type="ARBA" id="ARBA00004496"/>
    </source>
</evidence>
<keyword evidence="4 12" id="KW-0698">rRNA processing</keyword>
<evidence type="ECO:0000256" key="4">
    <source>
        <dbReference type="ARBA" id="ARBA00022552"/>
    </source>
</evidence>
<dbReference type="EC" id="3.1.-.-" evidence="12"/>
<dbReference type="GO" id="GO:0004534">
    <property type="term" value="F:5'-3' RNA exonuclease activity"/>
    <property type="evidence" value="ECO:0007669"/>
    <property type="project" value="UniProtKB-UniRule"/>
</dbReference>
<dbReference type="NCBIfam" id="TIGR00649">
    <property type="entry name" value="MG423"/>
    <property type="match status" value="1"/>
</dbReference>
<dbReference type="Gene3D" id="3.40.50.10710">
    <property type="entry name" value="Metallo-hydrolase/oxidoreductase"/>
    <property type="match status" value="1"/>
</dbReference>
<evidence type="ECO:0000313" key="14">
    <source>
        <dbReference type="EMBL" id="KGM37126.1"/>
    </source>
</evidence>
<dbReference type="Pfam" id="PF17770">
    <property type="entry name" value="RNase_J_C"/>
    <property type="match status" value="1"/>
</dbReference>
<evidence type="ECO:0000256" key="8">
    <source>
        <dbReference type="ARBA" id="ARBA00022801"/>
    </source>
</evidence>
<sequence>MSKSNVKLIALGGVRENGKNLYVAEVDDSIFVLDVGLKYPENEQLGVDVVIPNMDYLFENKDRIAGVFLTHGHADAIGALPYLLADAKVPVFGSELTIELAKLFVKNNDVVKKFNDFHVIDENTEIEFGKVVVSFFRTTHSIPESLGIVIKTAEGNIVYTGDFKFDQSASESYATDFGRLAEIGREGVLALLSDSANADSKIQVASESEVGREIEDTIADWGGRVIVAAVASNLSRIQQVFKAAAETGRRVVLTGFDIENIVRTAIRLKKLSLVDERLLIKPKEMSKFEDHELIILETGRMGEPINGLRKMSIGRHRYVEIKDGDLVYIVTTPSIAKEAVVARVENMIYQAGGVVKLITQNLRVSGHANARDLQLMINLLQPKYLFPIQGEYRGLDAHAKAAMEVGILPENILIPKRGSIMEYEKGDFVPAGAVPAGDVMIDGNAIGDVGNIVLRDRKVLSEDGIFIVALTVNRKEKKIISKAKVHTRGFVYVKKSRDILRESTDLINKTVEEYLAQESFDWGELKGAVRDSLAKFLFEQTKRRPAILPVVMEVR</sequence>
<evidence type="ECO:0000313" key="15">
    <source>
        <dbReference type="Proteomes" id="UP000030019"/>
    </source>
</evidence>
<evidence type="ECO:0000256" key="5">
    <source>
        <dbReference type="ARBA" id="ARBA00022722"/>
    </source>
</evidence>
<dbReference type="InterPro" id="IPR041636">
    <property type="entry name" value="RNase_J_C"/>
</dbReference>
<dbReference type="GO" id="GO:0008270">
    <property type="term" value="F:zinc ion binding"/>
    <property type="evidence" value="ECO:0007669"/>
    <property type="project" value="InterPro"/>
</dbReference>
<dbReference type="STRING" id="176090.SSIN_1118"/>
<dbReference type="AlphaFoldDB" id="A0A0A0DEG7"/>
<dbReference type="RefSeq" id="WP_037616620.1">
    <property type="nucleotide sequence ID" value="NZ_JPEN01000066.1"/>
</dbReference>
<comment type="subunit">
    <text evidence="12">Homodimer, may be a subunit of the RNA degradosome.</text>
</comment>
<evidence type="ECO:0000256" key="11">
    <source>
        <dbReference type="ARBA" id="ARBA00022884"/>
    </source>
</evidence>
<protein>
    <recommendedName>
        <fullName evidence="12">Ribonuclease J</fullName>
        <shortName evidence="12">RNase J</shortName>
        <ecNumber evidence="12">3.1.-.-</ecNumber>
    </recommendedName>
</protein>
<comment type="caution">
    <text evidence="14">The sequence shown here is derived from an EMBL/GenBank/DDBJ whole genome shotgun (WGS) entry which is preliminary data.</text>
</comment>
<keyword evidence="5 12" id="KW-0540">Nuclease</keyword>
<dbReference type="InterPro" id="IPR036866">
    <property type="entry name" value="RibonucZ/Hydroxyglut_hydro"/>
</dbReference>
<dbReference type="PANTHER" id="PTHR43694">
    <property type="entry name" value="RIBONUCLEASE J"/>
    <property type="match status" value="1"/>
</dbReference>
<dbReference type="CDD" id="cd07714">
    <property type="entry name" value="RNaseJ_MBL-fold"/>
    <property type="match status" value="1"/>
</dbReference>
<dbReference type="InterPro" id="IPR011108">
    <property type="entry name" value="RMMBL"/>
</dbReference>
<comment type="function">
    <text evidence="12">An RNase that has 5'-3' exonuclease and possibly endonuclease activity. Involved in maturation of rRNA and in some organisms also mRNA maturation and/or decay.</text>
</comment>
<keyword evidence="3 12" id="KW-0963">Cytoplasm</keyword>
<dbReference type="Gene3D" id="3.10.20.580">
    <property type="match status" value="1"/>
</dbReference>
<dbReference type="InterPro" id="IPR055132">
    <property type="entry name" value="RNase_J_b_CASP"/>
</dbReference>
<keyword evidence="10 12" id="KW-0269">Exonuclease</keyword>
<dbReference type="PATRIC" id="fig|176090.4.peg.1083"/>
<dbReference type="HAMAP" id="MF_01491">
    <property type="entry name" value="RNase_J_bact"/>
    <property type="match status" value="1"/>
</dbReference>
<dbReference type="InterPro" id="IPR001279">
    <property type="entry name" value="Metallo-B-lactamas"/>
</dbReference>
<keyword evidence="11 12" id="KW-0694">RNA-binding</keyword>
<evidence type="ECO:0000256" key="7">
    <source>
        <dbReference type="ARBA" id="ARBA00022759"/>
    </source>
</evidence>
<comment type="similarity">
    <text evidence="12">Belongs to the metallo-beta-lactamase superfamily. RNA-metabolizing metallo-beta-lactamase-like family. Bacterial RNase J subfamily.</text>
</comment>
<organism evidence="14 15">
    <name type="scientific">Streptococcus sinensis</name>
    <dbReference type="NCBI Taxonomy" id="176090"/>
    <lineage>
        <taxon>Bacteria</taxon>
        <taxon>Bacillati</taxon>
        <taxon>Bacillota</taxon>
        <taxon>Bacilli</taxon>
        <taxon>Lactobacillales</taxon>
        <taxon>Streptococcaceae</taxon>
        <taxon>Streptococcus</taxon>
    </lineage>
</organism>
<dbReference type="eggNOG" id="COG0595">
    <property type="taxonomic scope" value="Bacteria"/>
</dbReference>
<dbReference type="FunFam" id="3.10.20.580:FF:000001">
    <property type="entry name" value="Ribonuclease J"/>
    <property type="match status" value="1"/>
</dbReference>
<accession>A0A0A0DEG7</accession>
<gene>
    <name evidence="12" type="primary">rnj</name>
    <name evidence="14" type="ORF">SSIN_1118</name>
</gene>
<evidence type="ECO:0000256" key="12">
    <source>
        <dbReference type="HAMAP-Rule" id="MF_01491"/>
    </source>
</evidence>
<comment type="caution">
    <text evidence="12">Lacks conserved residue(s) required for the propagation of feature annotation.</text>
</comment>
<dbReference type="GO" id="GO:0006364">
    <property type="term" value="P:rRNA processing"/>
    <property type="evidence" value="ECO:0007669"/>
    <property type="project" value="UniProtKB-UniRule"/>
</dbReference>
<evidence type="ECO:0000256" key="9">
    <source>
        <dbReference type="ARBA" id="ARBA00022833"/>
    </source>
</evidence>
<dbReference type="GO" id="GO:0005737">
    <property type="term" value="C:cytoplasm"/>
    <property type="evidence" value="ECO:0007669"/>
    <property type="project" value="UniProtKB-SubCell"/>
</dbReference>
<evidence type="ECO:0000256" key="6">
    <source>
        <dbReference type="ARBA" id="ARBA00022723"/>
    </source>
</evidence>
<comment type="subcellular location">
    <subcellularLocation>
        <location evidence="2 12">Cytoplasm</location>
    </subcellularLocation>
</comment>
<dbReference type="Pfam" id="PF07521">
    <property type="entry name" value="RMMBL"/>
    <property type="match status" value="1"/>
</dbReference>
<keyword evidence="15" id="KW-1185">Reference proteome</keyword>
<evidence type="ECO:0000256" key="1">
    <source>
        <dbReference type="ARBA" id="ARBA00001947"/>
    </source>
</evidence>
<dbReference type="GO" id="GO:0003723">
    <property type="term" value="F:RNA binding"/>
    <property type="evidence" value="ECO:0007669"/>
    <property type="project" value="UniProtKB-UniRule"/>
</dbReference>